<name>A0A7W7YIP8_9BACT</name>
<dbReference type="EMBL" id="JACHIF010000001">
    <property type="protein sequence ID" value="MBB5036772.1"/>
    <property type="molecule type" value="Genomic_DNA"/>
</dbReference>
<dbReference type="RefSeq" id="WP_184205934.1">
    <property type="nucleotide sequence ID" value="NZ_JACHIF010000001.1"/>
</dbReference>
<comment type="caution">
    <text evidence="2">The sequence shown here is derived from an EMBL/GenBank/DDBJ whole genome shotgun (WGS) entry which is preliminary data.</text>
</comment>
<keyword evidence="1" id="KW-0472">Membrane</keyword>
<sequence length="289" mass="31485">MNLTLQCPSCHKDLEVDSGWAGQQLDCPLCTNAFMVPSLPPPVAKVSQPPPNLAPPASEPIKVQLWNPNSAAAWCLLLGPAFGPLFHYLNWKTLGDEQRSRASLRWFIAALFLMVGSMVWGTFAPDSSGWGFFLVLLFLVLWILISARGQVAVVKEHYGNDYQHKSWVLPVILGIAAQLVLAGVTANAAEGVRQEMISMATVQIANEILSRSSVDPKIQCIKVKLDTMLGDGKYQGTAFYNTGGTTGILAQFQGDVYSAHIEPAELMALQLRQAANDGLMEAVNESMKR</sequence>
<evidence type="ECO:0000256" key="1">
    <source>
        <dbReference type="SAM" id="Phobius"/>
    </source>
</evidence>
<feature type="transmembrane region" description="Helical" evidence="1">
    <location>
        <begin position="103"/>
        <end position="123"/>
    </location>
</feature>
<feature type="transmembrane region" description="Helical" evidence="1">
    <location>
        <begin position="129"/>
        <end position="147"/>
    </location>
</feature>
<dbReference type="AlphaFoldDB" id="A0A7W7YIP8"/>
<accession>A0A7W7YIP8</accession>
<reference evidence="2 3" key="1">
    <citation type="submission" date="2020-08" db="EMBL/GenBank/DDBJ databases">
        <title>Genomic Encyclopedia of Type Strains, Phase IV (KMG-IV): sequencing the most valuable type-strain genomes for metagenomic binning, comparative biology and taxonomic classification.</title>
        <authorList>
            <person name="Goeker M."/>
        </authorList>
    </citation>
    <scope>NUCLEOTIDE SEQUENCE [LARGE SCALE GENOMIC DNA]</scope>
    <source>
        <strain evidence="2 3">DSM 12251</strain>
    </source>
</reference>
<dbReference type="Gene3D" id="2.20.28.160">
    <property type="match status" value="1"/>
</dbReference>
<protein>
    <submittedName>
        <fullName evidence="2">Uncharacterized protein</fullName>
    </submittedName>
</protein>
<gene>
    <name evidence="2" type="ORF">HNQ64_001006</name>
</gene>
<feature type="transmembrane region" description="Helical" evidence="1">
    <location>
        <begin position="167"/>
        <end position="189"/>
    </location>
</feature>
<evidence type="ECO:0000313" key="3">
    <source>
        <dbReference type="Proteomes" id="UP000534294"/>
    </source>
</evidence>
<dbReference type="Proteomes" id="UP000534294">
    <property type="component" value="Unassembled WGS sequence"/>
</dbReference>
<proteinExistence type="predicted"/>
<organism evidence="2 3">
    <name type="scientific">Prosthecobacter dejongeii</name>
    <dbReference type="NCBI Taxonomy" id="48465"/>
    <lineage>
        <taxon>Bacteria</taxon>
        <taxon>Pseudomonadati</taxon>
        <taxon>Verrucomicrobiota</taxon>
        <taxon>Verrucomicrobiia</taxon>
        <taxon>Verrucomicrobiales</taxon>
        <taxon>Verrucomicrobiaceae</taxon>
        <taxon>Prosthecobacter</taxon>
    </lineage>
</organism>
<keyword evidence="1" id="KW-0812">Transmembrane</keyword>
<evidence type="ECO:0000313" key="2">
    <source>
        <dbReference type="EMBL" id="MBB5036772.1"/>
    </source>
</evidence>
<feature type="transmembrane region" description="Helical" evidence="1">
    <location>
        <begin position="71"/>
        <end position="91"/>
    </location>
</feature>
<keyword evidence="3" id="KW-1185">Reference proteome</keyword>
<keyword evidence="1" id="KW-1133">Transmembrane helix</keyword>